<feature type="compositionally biased region" description="Polar residues" evidence="1">
    <location>
        <begin position="4505"/>
        <end position="4514"/>
    </location>
</feature>
<feature type="region of interest" description="Disordered" evidence="1">
    <location>
        <begin position="1986"/>
        <end position="2005"/>
    </location>
</feature>
<dbReference type="EMBL" id="AAZO01003904">
    <property type="status" value="NOT_ANNOTATED_CDS"/>
    <property type="molecule type" value="Genomic_DNA"/>
</dbReference>
<feature type="compositionally biased region" description="Basic residues" evidence="1">
    <location>
        <begin position="4515"/>
        <end position="4524"/>
    </location>
</feature>
<dbReference type="GeneID" id="8231772"/>
<feature type="region of interest" description="Disordered" evidence="1">
    <location>
        <begin position="4505"/>
        <end position="4540"/>
    </location>
</feature>
<proteinExistence type="predicted"/>
<evidence type="ECO:0000259" key="3">
    <source>
        <dbReference type="SMART" id="SM01220"/>
    </source>
</evidence>
<dbReference type="VEuPathDB" id="VectorBase:PHUM335460"/>
<feature type="compositionally biased region" description="Polar residues" evidence="1">
    <location>
        <begin position="4293"/>
        <end position="4303"/>
    </location>
</feature>
<dbReference type="HOGENOM" id="CLU_000118_0_0_1"/>
<dbReference type="OMA" id="MRHELRH"/>
<dbReference type="eggNOG" id="KOG3596">
    <property type="taxonomic scope" value="Eukaryota"/>
</dbReference>
<feature type="compositionally biased region" description="Polar residues" evidence="1">
    <location>
        <begin position="3680"/>
        <end position="3693"/>
    </location>
</feature>
<dbReference type="InParanoid" id="E0VNJ5"/>
<dbReference type="Pfam" id="PF25040">
    <property type="entry name" value="BLTP1_C"/>
    <property type="match status" value="4"/>
</dbReference>
<dbReference type="Pfam" id="PF25039">
    <property type="entry name" value="BLTP1_M"/>
    <property type="match status" value="2"/>
</dbReference>
<feature type="compositionally biased region" description="Polar residues" evidence="1">
    <location>
        <begin position="4526"/>
        <end position="4539"/>
    </location>
</feature>
<protein>
    <recommendedName>
        <fullName evidence="3">Bridge-like lipid transfer protein family member 1 C-terminal domain-containing protein</fullName>
    </recommendedName>
</protein>
<feature type="region of interest" description="Disordered" evidence="1">
    <location>
        <begin position="2653"/>
        <end position="2675"/>
    </location>
</feature>
<gene>
    <name evidence="5" type="primary">8231772</name>
    <name evidence="4" type="ORF">Phum_PHUM335460</name>
</gene>
<feature type="transmembrane region" description="Helical" evidence="2">
    <location>
        <begin position="43"/>
        <end position="62"/>
    </location>
</feature>
<dbReference type="KEGG" id="phu:Phum_PHUM335460"/>
<feature type="region of interest" description="Disordered" evidence="1">
    <location>
        <begin position="3658"/>
        <end position="3711"/>
    </location>
</feature>
<dbReference type="Pfam" id="PF20413">
    <property type="entry name" value="BLTP1_N"/>
    <property type="match status" value="1"/>
</dbReference>
<reference evidence="5" key="3">
    <citation type="submission" date="2020-05" db="UniProtKB">
        <authorList>
            <consortium name="EnsemblMetazoa"/>
        </authorList>
    </citation>
    <scope>IDENTIFICATION</scope>
    <source>
        <strain evidence="5">USDA</strain>
    </source>
</reference>
<dbReference type="CTD" id="8231772"/>
<feature type="compositionally biased region" description="Polar residues" evidence="1">
    <location>
        <begin position="3778"/>
        <end position="3797"/>
    </location>
</feature>
<feature type="compositionally biased region" description="Polar residues" evidence="1">
    <location>
        <begin position="2318"/>
        <end position="2338"/>
    </location>
</feature>
<dbReference type="EnsemblMetazoa" id="PHUM335460-RA">
    <property type="protein sequence ID" value="PHUM335460-PA"/>
    <property type="gene ID" value="PHUM335460"/>
</dbReference>
<feature type="compositionally biased region" description="Basic and acidic residues" evidence="1">
    <location>
        <begin position="1454"/>
        <end position="1466"/>
    </location>
</feature>
<name>E0VNJ5_PEDHC</name>
<dbReference type="GO" id="GO:0098793">
    <property type="term" value="C:presynapse"/>
    <property type="evidence" value="ECO:0007669"/>
    <property type="project" value="GOC"/>
</dbReference>
<feature type="compositionally biased region" description="Polar residues" evidence="1">
    <location>
        <begin position="1323"/>
        <end position="1350"/>
    </location>
</feature>
<evidence type="ECO:0000313" key="5">
    <source>
        <dbReference type="EnsemblMetazoa" id="PHUM335460-PA"/>
    </source>
</evidence>
<dbReference type="InterPro" id="IPR047104">
    <property type="entry name" value="BLTP1_N"/>
</dbReference>
<feature type="region of interest" description="Disordered" evidence="1">
    <location>
        <begin position="3840"/>
        <end position="3870"/>
    </location>
</feature>
<feature type="compositionally biased region" description="Polar residues" evidence="1">
    <location>
        <begin position="4252"/>
        <end position="4265"/>
    </location>
</feature>
<feature type="region of interest" description="Disordered" evidence="1">
    <location>
        <begin position="4242"/>
        <end position="4303"/>
    </location>
</feature>
<dbReference type="STRING" id="121224.E0VNJ5"/>
<feature type="compositionally biased region" description="Basic and acidic residues" evidence="1">
    <location>
        <begin position="779"/>
        <end position="793"/>
    </location>
</feature>
<dbReference type="OrthoDB" id="10051416at2759"/>
<dbReference type="PANTHER" id="PTHR31640">
    <property type="entry name" value="TRANSMEMBRANE PROTEIN KIAA1109"/>
    <property type="match status" value="1"/>
</dbReference>
<evidence type="ECO:0000256" key="2">
    <source>
        <dbReference type="SAM" id="Phobius"/>
    </source>
</evidence>
<evidence type="ECO:0000256" key="1">
    <source>
        <dbReference type="SAM" id="MobiDB-lite"/>
    </source>
</evidence>
<keyword evidence="6" id="KW-1185">Reference proteome</keyword>
<accession>E0VNJ5</accession>
<dbReference type="InterPro" id="IPR056742">
    <property type="entry name" value="BLTP1_C"/>
</dbReference>
<keyword evidence="2" id="KW-1133">Transmembrane helix</keyword>
<dbReference type="Proteomes" id="UP000009046">
    <property type="component" value="Unassembled WGS sequence"/>
</dbReference>
<dbReference type="InterPro" id="IPR056741">
    <property type="entry name" value="BLTP1_M"/>
</dbReference>
<feature type="compositionally biased region" description="Basic and acidic residues" evidence="1">
    <location>
        <begin position="4279"/>
        <end position="4291"/>
    </location>
</feature>
<evidence type="ECO:0000313" key="6">
    <source>
        <dbReference type="Proteomes" id="UP000009046"/>
    </source>
</evidence>
<evidence type="ECO:0000313" key="4">
    <source>
        <dbReference type="EMBL" id="EEB14951.1"/>
    </source>
</evidence>
<feature type="region of interest" description="Disordered" evidence="1">
    <location>
        <begin position="2312"/>
        <end position="2351"/>
    </location>
</feature>
<reference evidence="4" key="1">
    <citation type="submission" date="2007-04" db="EMBL/GenBank/DDBJ databases">
        <title>Annotation of Pediculus humanus corporis strain USDA.</title>
        <authorList>
            <person name="Kirkness E."/>
            <person name="Hannick L."/>
            <person name="Hass B."/>
            <person name="Bruggner R."/>
            <person name="Lawson D."/>
            <person name="Bidwell S."/>
            <person name="Joardar V."/>
            <person name="Caler E."/>
            <person name="Walenz B."/>
            <person name="Inman J."/>
            <person name="Schobel S."/>
            <person name="Galinsky K."/>
            <person name="Amedeo P."/>
            <person name="Strausberg R."/>
        </authorList>
    </citation>
    <scope>NUCLEOTIDE SEQUENCE</scope>
    <source>
        <strain evidence="4">USDA</strain>
    </source>
</reference>
<dbReference type="RefSeq" id="XP_002427689.1">
    <property type="nucleotide sequence ID" value="XM_002427644.1"/>
</dbReference>
<dbReference type="GO" id="GO:0048488">
    <property type="term" value="P:synaptic vesicle endocytosis"/>
    <property type="evidence" value="ECO:0007669"/>
    <property type="project" value="TreeGrafter"/>
</dbReference>
<feature type="region of interest" description="Disordered" evidence="1">
    <location>
        <begin position="1453"/>
        <end position="1473"/>
    </location>
</feature>
<organism>
    <name type="scientific">Pediculus humanus subsp. corporis</name>
    <name type="common">Body louse</name>
    <dbReference type="NCBI Taxonomy" id="121224"/>
    <lineage>
        <taxon>Eukaryota</taxon>
        <taxon>Metazoa</taxon>
        <taxon>Ecdysozoa</taxon>
        <taxon>Arthropoda</taxon>
        <taxon>Hexapoda</taxon>
        <taxon>Insecta</taxon>
        <taxon>Pterygota</taxon>
        <taxon>Neoptera</taxon>
        <taxon>Paraneoptera</taxon>
        <taxon>Psocodea</taxon>
        <taxon>Troctomorpha</taxon>
        <taxon>Phthiraptera</taxon>
        <taxon>Anoplura</taxon>
        <taxon>Pediculidae</taxon>
        <taxon>Pediculus</taxon>
    </lineage>
</organism>
<keyword evidence="2" id="KW-0472">Membrane</keyword>
<dbReference type="FunCoup" id="E0VNJ5">
    <property type="interactions" value="668"/>
</dbReference>
<feature type="region of interest" description="Disordered" evidence="1">
    <location>
        <begin position="1317"/>
        <end position="1350"/>
    </location>
</feature>
<sequence length="4920" mass="554295">MNVFNGQNEIEVYDGDFPEASSWNTSSIENSLSNLDIKMDSNFAWLLCSLLSGIIWVTYISYYHSRVLGYILTKILNRHFIDKNGYMKVGSFTWSVLSGKIMFRDIIYMTNDYTLRIQDGWLIFRWWRSYVPKHLSEDLSHSDTRLSVLLNGFELHMYNRTDVYANLERIFGLEPQINTKDEFDNIKEDRETGVLTSKNNESPNLTNNSWRDLFPVIKLDVSSGRLVFGNRLIPTTLSVNVEEAHFVYSIKPAASKLDYFMHILKCVAENFKVILAPSPKYTGMIDDPPRYMGEGFVIFSSNKVDLYYYMDQPGIVPEKPEMLELANGDFVESAPPIWGIDIKCEKGTDFSYGPWADRQREHLFKFFFPNNYQPMRVTKPARPGELRQVQSFDIRLSTQNDATIDILFSKNKETNAVHINIEPGSYLEITLPWVVQSEGYWTKITGQLLHVEASTSLPYRTLLESETLEFNVKCHYPLKWNDHQELFFSFTGCKTTAHLIYAHKEFFQDLINDWSSKAAPDLLYFVPYTCKVSWVMKEFEIITSCNNYNWIDCSSQNQENTHIAFSGELFDLSFDLPFSEFLPQVIPLRFWIQGESVDMSLFIPDVQTSRDILFALDENAKILDRDGNVTTTKKNYGKKWRRVCQRNYGWIDCWSVPIIAISINYVFHPQPPLGPPPQADITTPEKEEILLSPMRIPRYRKPQVFHWTQSNNDGKKFNPLTLAPDKITVDLEIGSSVLLVYGSWILNFIHLKENIFGDYQKFTDMQLHKTTSTGSTAKETNKKNNDDGKKENFDSRHYRPFEVVLSITMHDIQAHLMKNCTEKDPPCPMILLERFGLEMKKSYRETILQVVLSPSILIISDTFTRPNKESHIGQGHLMLSGLQIRGHAMFSDEGRSLDEETIEYAWMLEIQLGKLSGKLTLPQLYHLVSSLETLVFLVQDDENTLKSPERPRTCIHGTDINPCVHQESKKLYICPSTENIKYRMTRVSVDAVDLFLIESGTAIHLWLSPVRVSNCNLHGQRIKSGVSGLISYIQIRQFICTGSNHSNQSNTNTNTSSSGGRSQLGIINNKGNMDELWLEIGSVTFGPLIFEAALSLTAVEQDLQTIQQKFLKLHDEETKRLWFLWPREGVDDSVESSTRRCGCIGGCAFFGSNRNGKKFFKPSQQDIQDGINIAAFRINEPPIDPGFGQSILHENQLVFHTAPYDSSCQAVVQDSYFHHNKTPRFSYHKIQSNERVGKGGIFGYRKVEPCNSTAVDSVNVSQSPVADKKVIRRRFSCTSAGNSKSGIKEVPYFRLIESRTGSLKPVRREPEKLVLKVPELDSQPRNSASDSKLSVDYFQQPTDNSENSSKWTDALHSFSTSLELEDNKMGRTFSITSENQSEVFYSADEEVVAANYSSSKHSISDNLSSKNDVEIGPTKSKFNSESNIFPPGLYSKPNLSLSGSSSRVRLISHSSEHEINTPEKKSQTLSKPESDLGLSFIGDSSSSPRSVGGAPVFQSLFERNLGEKILTDSDTPSISSTSFISAISSQEDNGLVNLHMQINRPIIEAPLLMSSYINHLSQLGCDNWNQCTVPSGCDVYAIPGALFQKTQDGLLLYKGGKYTPNFTKINEGFTYLKMIKRWSEDQISSPPLSAKTPTTHPYNWDYTNWDKKSEEDNVVLEEEMLSTSCETGSRTTIIVKFKGDFDIILTPLVLESLQRFIDSLIPTVSSLHALTVINHLHFECIKKVKDANILKKEEFLTNLSPLRTDTIIRDNSKTVNSVVQSNLYQENICSQTQGVIALPRINITLLQASVVEELTHFSALDNIQDFACVSIFAVSINTATVKFHLEKKAKEIIQTFERPIVTPSQKKNRILRGARPLSTGGQYVPKETTFGDPVYIESSEKQQNETTVILNLGKIHAQLRRLSNDSSILKDAVVTAIPVQYSKVMFLCKKLSSPLSLSKSKESPAEMSFDDNIFNDDKLGFIMFETGFEGVSIKVVKQEHFEKEAKDTGTDSSEKKEIKKESYEKLQQPLVPVHVNQHDLLSNAMKFSTRTANSLNNFIESKALKSKSISKVFESSNAKNRNEEKSNSSGTAINTVENCQQQSNTSSCVIELATIWFNFAAPPRTPISRKMNYTRLDWNLLSTASPAINAWMNPSSRFASRLLHMFRCSYRRSSGVISCLMAEALEVPEIHIPKKSRYGRLTPLAKTLQEDPSCQLCSALRKYVLQTDLTAIEANLTENHLPMLSTLRQGVIVLSRQWKNVLYTPLLLDHNYKTRHLKPLNVTFAMSESEDDIIATDGENSNEDNEITDECAVLINTEGRSVINNFRGSKKNGGFSSNTEPDSNFLTSPFSSCQQEKKGQLPPPHMPPSSRASIVFPILNMNHPFPSENKFSIHEYNQNIPKDVKQAEQKLGSNGSSYSNGIPGSNHSLISLESHPTEDLYAWMAKQQEFMKEEINSNVKNSVDSNVHNEVRDNMPSPLSGYNFYPVHDSLCLLDVHLIFEPLLSALGVMPQQMIRNMKSSSNAVFDTWGSNLSLVAAMEGMRVDIVVSENGKPGERKRKKLKNNGGKLAMDISTTMPAFICERIGVEVDVKKLADMTVDDLIQKQNVLYISRGQLKKHTTTKLNFSINIHYISQQVNMPLLRLLHQISSMYQNVKDTQMELKEQNLKGAHPTSITLSKDHKNESSSASDLQDHFSTSIVDPIIKTNIYTVHTSMSNPKSTLSPSSSLLSRPQTLAQKLRSTTKSVKGYMNLSDTAITPIFPNAGEDKSIKPQCWKTLYFLLDLYATMPETKTISHKFSAAPDVLDGLKNKKFEIKTSDFDIEKCFQERVNVSGSTPIPSEKPRELSFFTTGERTKLVVFGVARIHRTKLLATLSGLKLEAEITNLHSSVTCRKKMKPESLECSLTGQIGRTMIVLLEGVAPNQQTVVKVTVGKSQALYSSLSKKSRDKNSGLLTVGAINIDIPQHPVVLHGMMTRGSKQLSSTLQELGVTRSSRLMRGTTIDETDTTTNYSFNNFQINEPVKDLETKPSATSSFLEPLVMQFSIILQSLSITAALLPSLQAQYKMDQVNSSGVTGSKAKFTVDLPKHSLSFTTKLQVVEANIPSEASIDLPKVHVSAEYVQDGKNSGDSKLIDGVVLREGSYLNATADIGKFEHSLTTDLLNHLVFVQKVFMKEVNEVLQKVYGGEKVVPLWQEEDDSSSSYLKKILFSLIIRIKRIQLTATTPTNSAVRLETGAVEFQLSNRVENVSGSAAQPNPYMKIFGKAQVDINLSLGQLLKNAIFEEAEPEFQQYAFFKTRVGLRNAFQGEMIQGEDKEIVLITLRRPLVYIQPMAVDKAILVWLNYKNAYDYWNEQRSNLNKEVLTATQQVFEKVPFSQLSSSPYLGTLFLQLTVDDMGICLPLQPLPLTSWGLNRTLYAEPESRAAVVITLESTSISACSSGSLVSKGRFVGLCIRFADDFESSLDDWKPDMNDSTIMNLCVVSEGTYEVCSRTTTQKQGKENAKWFLNVQWQMEGVDIHLDVNVGKQLSALGHTLTMLTGSTEEEDSATLDYDSDEPDGINISLDNVSQKRYRNVIGSLPRFIFDPSIDSKHRTKLIEKEMLEQAKIINDLRSLGASYGTIEQEVKRLQELEALVYKDFRRDMIQKLRRQSMRTSAIKDKFGLSKNSASIRSRSFIIPSPTPESALEADGMGETGSGSVKSEISSNSYDTPPKSGPSRSASLRVQEVGSPRVTFNEIRNICRQSSYPSADSDISLPLDSEWGEVDHIFVDGEKVQLRKKYLDNSYEGSDGLDDTPTTSSPVLPSHSPGNQKPQEPNIDFELDVKVFINSGKCMLHTKDLVRDDELKISNRMKKERSCSGGMFDFPPTSPNTARRNKEKQSGSSSRLRFAQGNTAQIVDLTFFHIPGLDVKVHYESKIENEENSSPYLSMEESLASPLQYRKSSNKKASLFAWITLQSIPQETIISPHILDFLEKTLEPIPSSTVQNKEVFSSSGHAMFTMDGESAWDANLTTNNYVYASFPVDVMVYFHMEPSTFRFSCLPVSRVECMLQLPSLDIVFSSKRAEEEYQNEFGENYYKNNSSNILESGLPPFAIGGLSVTGCLSNFSLHIFHPYGGSKKSGIKEAQWSPLADSERKDSLSVNVEFVKFHLSRTRKLNFQTEQPSKSSKTSNLDQSRATIRFSTLVDIGSASFKYDMRRLTEILAFPKAWYRRTIVRRMFLGELHISSNYSEEGNISNSSLEEEAAAAAAAGALLQKGESSSRHLIEGSGQRNSTSSNRSPMSNRDKENLRLNLNEPNKKSRENERKTVLDGSSNNFSDQNSRSSWETLVLFAVNFTKLRVQMNMGNVMGNVMWLTKDFHSEGRLSIDSTGHKNMYIGLGLGVCSLDAKGGIVGGALDLSTIDTFVHIKEDPGTEPDHTLGLRLFALEVRLDYMGSGVLMARVSSLNVTLRDKWKIHNYKNSDSFLATKRPAMIFVHGDLGWDQLQIMISKSTTADMLKMFYKLEEFFSQQFQSSKRVFSSLQPKAQGGVNSSRKKTNRKKLYSTDSGTMPQWSTQDPNHHRHWQNVLSYISGFKLSTFNIPLPLTGTILGGTMELRGSNISLACFHGINFKAKSWALFSLKEPCISFATEAQEIQSASNAEKMDVHVSQTLTFSLGMSLKHPNAQHTSMATICRMSRNIAFPPQYKTLQEWFNYAFATSEIDSVERFPTLERERGTDELSIDDQKRSRTSTKVQDFNHTREDIFALPAMQLHLKTEHLQSVETPDSSDEKAVVDCSFITEFEDHIFVTIDAEAFFFLHDLISSYLKEKEKVIISVQTIKCHSPDSDKKRDSVVIEDEKKEKKSHESGDVFTKDWRTYNCKTWHLEPKVKLWSWAGKSIEPYGVDYILQKLGFSHARTTIPKWVQRGFMDPLDKILAVLMHQMIMAVKENSTESNRKS</sequence>
<feature type="domain" description="Bridge-like lipid transfer protein family member 1 C-terminal" evidence="3">
    <location>
        <begin position="4294"/>
        <end position="4908"/>
    </location>
</feature>
<dbReference type="InterPro" id="IPR033616">
    <property type="entry name" value="BLTP1"/>
</dbReference>
<feature type="region of interest" description="Disordered" evidence="1">
    <location>
        <begin position="3768"/>
        <end position="3799"/>
    </location>
</feature>
<reference evidence="4" key="2">
    <citation type="submission" date="2007-04" db="EMBL/GenBank/DDBJ databases">
        <title>The genome of the human body louse.</title>
        <authorList>
            <consortium name="The Human Body Louse Genome Consortium"/>
            <person name="Kirkness E."/>
            <person name="Walenz B."/>
            <person name="Hass B."/>
            <person name="Bruggner R."/>
            <person name="Strausberg R."/>
        </authorList>
    </citation>
    <scope>NUCLEOTIDE SEQUENCE</scope>
    <source>
        <strain evidence="4">USDA</strain>
    </source>
</reference>
<feature type="compositionally biased region" description="Basic and acidic residues" evidence="1">
    <location>
        <begin position="4696"/>
        <end position="4709"/>
    </location>
</feature>
<dbReference type="PANTHER" id="PTHR31640:SF1">
    <property type="entry name" value="BRIDGE-LIKE LIPID TRANSFER PROTEIN FAMILY MEMBER 1"/>
    <property type="match status" value="1"/>
</dbReference>
<feature type="region of interest" description="Disordered" evidence="1">
    <location>
        <begin position="770"/>
        <end position="793"/>
    </location>
</feature>
<dbReference type="EMBL" id="DS235339">
    <property type="protein sequence ID" value="EEB14951.1"/>
    <property type="molecule type" value="Genomic_DNA"/>
</dbReference>
<dbReference type="SMART" id="SM01220">
    <property type="entry name" value="FSA_C"/>
    <property type="match status" value="1"/>
</dbReference>
<feature type="region of interest" description="Disordered" evidence="1">
    <location>
        <begin position="4696"/>
        <end position="4715"/>
    </location>
</feature>
<keyword evidence="2" id="KW-0812">Transmembrane</keyword>